<comment type="caution">
    <text evidence="1">The sequence shown here is derived from an EMBL/GenBank/DDBJ whole genome shotgun (WGS) entry which is preliminary data.</text>
</comment>
<evidence type="ECO:0000313" key="2">
    <source>
        <dbReference type="Proteomes" id="UP001049176"/>
    </source>
</evidence>
<keyword evidence="2" id="KW-1185">Reference proteome</keyword>
<dbReference type="EMBL" id="CM032184">
    <property type="protein sequence ID" value="KAG7094080.1"/>
    <property type="molecule type" value="Genomic_DNA"/>
</dbReference>
<protein>
    <submittedName>
        <fullName evidence="1">Uncharacterized protein</fullName>
    </submittedName>
</protein>
<sequence length="69" mass="8003">MSITVFRSSSPDSENQSYLIRTSYARRIERGIVRAWKTMTIATRKSQRASFVPNGFVMVNKRRSIMPAY</sequence>
<dbReference type="Proteomes" id="UP001049176">
    <property type="component" value="Chromosome 4"/>
</dbReference>
<reference evidence="1" key="1">
    <citation type="journal article" date="2021" name="Genome Biol. Evol.">
        <title>The assembled and annotated genome of the fairy-ring fungus Marasmius oreades.</title>
        <authorList>
            <person name="Hiltunen M."/>
            <person name="Ament-Velasquez S.L."/>
            <person name="Johannesson H."/>
        </authorList>
    </citation>
    <scope>NUCLEOTIDE SEQUENCE</scope>
    <source>
        <strain evidence="1">03SP1</strain>
    </source>
</reference>
<dbReference type="GeneID" id="66076775"/>
<proteinExistence type="predicted"/>
<accession>A0A9P7S2H1</accession>
<organism evidence="1 2">
    <name type="scientific">Marasmius oreades</name>
    <name type="common">fairy-ring Marasmius</name>
    <dbReference type="NCBI Taxonomy" id="181124"/>
    <lineage>
        <taxon>Eukaryota</taxon>
        <taxon>Fungi</taxon>
        <taxon>Dikarya</taxon>
        <taxon>Basidiomycota</taxon>
        <taxon>Agaricomycotina</taxon>
        <taxon>Agaricomycetes</taxon>
        <taxon>Agaricomycetidae</taxon>
        <taxon>Agaricales</taxon>
        <taxon>Marasmiineae</taxon>
        <taxon>Marasmiaceae</taxon>
        <taxon>Marasmius</taxon>
    </lineage>
</organism>
<gene>
    <name evidence="1" type="ORF">E1B28_007699</name>
</gene>
<evidence type="ECO:0000313" key="1">
    <source>
        <dbReference type="EMBL" id="KAG7094080.1"/>
    </source>
</evidence>
<dbReference type="KEGG" id="more:E1B28_007699"/>
<name>A0A9P7S2H1_9AGAR</name>
<dbReference type="OrthoDB" id="2864141at2759"/>
<dbReference type="RefSeq" id="XP_043010550.1">
    <property type="nucleotide sequence ID" value="XM_043152464.1"/>
</dbReference>
<dbReference type="AlphaFoldDB" id="A0A9P7S2H1"/>